<dbReference type="PROSITE" id="PS00012">
    <property type="entry name" value="PHOSPHOPANTETHEINE"/>
    <property type="match status" value="1"/>
</dbReference>
<feature type="region of interest" description="Disordered" evidence="4">
    <location>
        <begin position="695"/>
        <end position="721"/>
    </location>
</feature>
<comment type="caution">
    <text evidence="6">The sequence shown here is derived from an EMBL/GenBank/DDBJ whole genome shotgun (WGS) entry which is preliminary data.</text>
</comment>
<dbReference type="Proteomes" id="UP001356095">
    <property type="component" value="Unassembled WGS sequence"/>
</dbReference>
<dbReference type="InterPro" id="IPR036736">
    <property type="entry name" value="ACP-like_sf"/>
</dbReference>
<dbReference type="Pfam" id="PF00550">
    <property type="entry name" value="PP-binding"/>
    <property type="match status" value="1"/>
</dbReference>
<dbReference type="PANTHER" id="PTHR45527:SF1">
    <property type="entry name" value="FATTY ACID SYNTHASE"/>
    <property type="match status" value="1"/>
</dbReference>
<keyword evidence="7" id="KW-1185">Reference proteome</keyword>
<protein>
    <submittedName>
        <fullName evidence="6">Condensation domain-containing protein</fullName>
    </submittedName>
</protein>
<keyword evidence="3" id="KW-0597">Phosphoprotein</keyword>
<dbReference type="InterPro" id="IPR009081">
    <property type="entry name" value="PP-bd_ACP"/>
</dbReference>
<dbReference type="Pfam" id="PF00501">
    <property type="entry name" value="AMP-binding"/>
    <property type="match status" value="1"/>
</dbReference>
<dbReference type="SMART" id="SM00823">
    <property type="entry name" value="PKS_PP"/>
    <property type="match status" value="1"/>
</dbReference>
<dbReference type="InterPro" id="IPR006162">
    <property type="entry name" value="Ppantetheine_attach_site"/>
</dbReference>
<evidence type="ECO:0000256" key="4">
    <source>
        <dbReference type="SAM" id="MobiDB-lite"/>
    </source>
</evidence>
<dbReference type="Gene3D" id="1.10.1200.10">
    <property type="entry name" value="ACP-like"/>
    <property type="match status" value="1"/>
</dbReference>
<dbReference type="SUPFAM" id="SSF52777">
    <property type="entry name" value="CoA-dependent acyltransferases"/>
    <property type="match status" value="2"/>
</dbReference>
<dbReference type="PROSITE" id="PS50075">
    <property type="entry name" value="CARRIER"/>
    <property type="match status" value="1"/>
</dbReference>
<dbReference type="EMBL" id="JAUZMY010000074">
    <property type="protein sequence ID" value="MEE2041790.1"/>
    <property type="molecule type" value="Genomic_DNA"/>
</dbReference>
<organism evidence="6 7">
    <name type="scientific">Nocardiopsis codii</name>
    <dbReference type="NCBI Taxonomy" id="3065942"/>
    <lineage>
        <taxon>Bacteria</taxon>
        <taxon>Bacillati</taxon>
        <taxon>Actinomycetota</taxon>
        <taxon>Actinomycetes</taxon>
        <taxon>Streptosporangiales</taxon>
        <taxon>Nocardiopsidaceae</taxon>
        <taxon>Nocardiopsis</taxon>
    </lineage>
</organism>
<comment type="cofactor">
    <cofactor evidence="1">
        <name>pantetheine 4'-phosphate</name>
        <dbReference type="ChEBI" id="CHEBI:47942"/>
    </cofactor>
</comment>
<sequence length="804" mass="87297">MTVNGKLDHSALPTPDFSAAAHGSRRGPRNPREEVLCSLFAQVLGLDSVGIDDDFFALGGHSLLATQLIGRVRSTLGIDSSVRTIFENPTVAGLNKTLDNDGRHLPALKAIEARSGVLPLSFAQRRLWFLSRLEGPSATYNVPVVTRLDGALDTTALHAALNDVVHRHEALRTVFTEHDGEPSQTVLDPTADLVGLWVTDCATDEVEALVGEHAGHLFDLETDVPLHAHVLRTDPEQHVLVLVVHHIAGDGQSMGPLSRDLGQAYQARLQGQAPDWDPLPVQYVDYTLWQRELLDPHPGDDNAEAPLAVRELDYWRTRLQDLPEELVLPTDRPRPLASSHQGGTVSFTLAPEVFARIRSVARSAGATPFMAVQAAVAVLLSRLGAGNDIPLGTVVAGRDDQALDDLVGFFVNTLVLRTDLSGNPTFTELLTRVRQQDLEDFDHTHVPFEQVVEALSPTRSLARHPLFQTSIGWEHDGGHSEVALPGTASTRIPVGLDVAKFDLAFAFSTTADDGLLVSLEYARDLFDQESAENIGQRLVRVLTAAAADPSTPIGGIDLLDPEETRALLDQGQGPRPAGEPTTLLKLLAERTAQHPDRTALRWDQGTLTYGELDTQAHDLALRLIEHGITPGMDVPVLMHRSHHTVVAFLAILKTGAAYQPLHTDLPEHRLRQLLAPNPCPLVVTDTALDDHPGLSDHHTLTCDRTTTPTSDPQSRPLQTTGPDQLFPVVRALDIAYTMHTSGTTGTPKAIAITHQGVVDLAADPAWNLQPHHRVLFHAPHAFDASTYEIWAPLLNGAQLVIAPP</sequence>
<name>A0ABU7KHU2_9ACTN</name>
<evidence type="ECO:0000313" key="6">
    <source>
        <dbReference type="EMBL" id="MEE2041790.1"/>
    </source>
</evidence>
<dbReference type="SUPFAM" id="SSF56801">
    <property type="entry name" value="Acetyl-CoA synthetase-like"/>
    <property type="match status" value="1"/>
</dbReference>
<dbReference type="InterPro" id="IPR000873">
    <property type="entry name" value="AMP-dep_synth/lig_dom"/>
</dbReference>
<evidence type="ECO:0000259" key="5">
    <source>
        <dbReference type="PROSITE" id="PS50075"/>
    </source>
</evidence>
<dbReference type="Pfam" id="PF00668">
    <property type="entry name" value="Condensation"/>
    <property type="match status" value="1"/>
</dbReference>
<dbReference type="SUPFAM" id="SSF47336">
    <property type="entry name" value="ACP-like"/>
    <property type="match status" value="1"/>
</dbReference>
<dbReference type="PANTHER" id="PTHR45527">
    <property type="entry name" value="NONRIBOSOMAL PEPTIDE SYNTHETASE"/>
    <property type="match status" value="1"/>
</dbReference>
<feature type="domain" description="Carrier" evidence="5">
    <location>
        <begin position="27"/>
        <end position="102"/>
    </location>
</feature>
<dbReference type="Gene3D" id="3.40.50.980">
    <property type="match status" value="2"/>
</dbReference>
<accession>A0ABU7KHU2</accession>
<dbReference type="Gene3D" id="3.30.559.30">
    <property type="entry name" value="Nonribosomal peptide synthetase, condensation domain"/>
    <property type="match status" value="1"/>
</dbReference>
<dbReference type="Gene3D" id="3.30.559.10">
    <property type="entry name" value="Chloramphenicol acetyltransferase-like domain"/>
    <property type="match status" value="1"/>
</dbReference>
<evidence type="ECO:0000256" key="2">
    <source>
        <dbReference type="ARBA" id="ARBA00022450"/>
    </source>
</evidence>
<evidence type="ECO:0000256" key="3">
    <source>
        <dbReference type="ARBA" id="ARBA00022553"/>
    </source>
</evidence>
<dbReference type="InterPro" id="IPR001242">
    <property type="entry name" value="Condensation_dom"/>
</dbReference>
<keyword evidence="2" id="KW-0596">Phosphopantetheine</keyword>
<feature type="region of interest" description="Disordered" evidence="4">
    <location>
        <begin position="1"/>
        <end position="30"/>
    </location>
</feature>
<feature type="non-terminal residue" evidence="6">
    <location>
        <position position="804"/>
    </location>
</feature>
<feature type="compositionally biased region" description="Polar residues" evidence="4">
    <location>
        <begin position="702"/>
        <end position="721"/>
    </location>
</feature>
<dbReference type="CDD" id="cd19540">
    <property type="entry name" value="LCL_NRPS-like"/>
    <property type="match status" value="1"/>
</dbReference>
<evidence type="ECO:0000256" key="1">
    <source>
        <dbReference type="ARBA" id="ARBA00001957"/>
    </source>
</evidence>
<proteinExistence type="predicted"/>
<dbReference type="InterPro" id="IPR020806">
    <property type="entry name" value="PKS_PP-bd"/>
</dbReference>
<evidence type="ECO:0000313" key="7">
    <source>
        <dbReference type="Proteomes" id="UP001356095"/>
    </source>
</evidence>
<dbReference type="RefSeq" id="WP_330095541.1">
    <property type="nucleotide sequence ID" value="NZ_JAUZMY010000074.1"/>
</dbReference>
<gene>
    <name evidence="6" type="ORF">Q8791_31670</name>
</gene>
<reference evidence="6 7" key="1">
    <citation type="submission" date="2023-08" db="EMBL/GenBank/DDBJ databases">
        <authorList>
            <person name="Girao M."/>
            <person name="Carvalho M.F."/>
        </authorList>
    </citation>
    <scope>NUCLEOTIDE SEQUENCE [LARGE SCALE GENOMIC DNA]</scope>
    <source>
        <strain evidence="6 7">CT-R113</strain>
    </source>
</reference>
<dbReference type="InterPro" id="IPR023213">
    <property type="entry name" value="CAT-like_dom_sf"/>
</dbReference>